<evidence type="ECO:0000256" key="4">
    <source>
        <dbReference type="ARBA" id="ARBA00022729"/>
    </source>
</evidence>
<dbReference type="EC" id="5.2.1.8" evidence="3"/>
<evidence type="ECO:0000256" key="3">
    <source>
        <dbReference type="ARBA" id="ARBA00013194"/>
    </source>
</evidence>
<dbReference type="SUPFAM" id="SSF109998">
    <property type="entry name" value="Triger factor/SurA peptide-binding domain-like"/>
    <property type="match status" value="1"/>
</dbReference>
<keyword evidence="11" id="KW-1185">Reference proteome</keyword>
<dbReference type="PANTHER" id="PTHR47245:SF1">
    <property type="entry name" value="FOLDASE PROTEIN PRSA"/>
    <property type="match status" value="1"/>
</dbReference>
<dbReference type="Gene3D" id="3.10.50.40">
    <property type="match status" value="1"/>
</dbReference>
<dbReference type="InterPro" id="IPR027304">
    <property type="entry name" value="Trigger_fact/SurA_dom_sf"/>
</dbReference>
<protein>
    <recommendedName>
        <fullName evidence="3">peptidylprolyl isomerase</fullName>
        <ecNumber evidence="3">5.2.1.8</ecNumber>
    </recommendedName>
</protein>
<dbReference type="EMBL" id="CP041730">
    <property type="protein sequence ID" value="QDQ28681.1"/>
    <property type="molecule type" value="Genomic_DNA"/>
</dbReference>
<gene>
    <name evidence="10" type="ORF">FNU76_21265</name>
</gene>
<accession>A0A516SKJ5</accession>
<comment type="catalytic activity">
    <reaction evidence="1">
        <text>[protein]-peptidylproline (omega=180) = [protein]-peptidylproline (omega=0)</text>
        <dbReference type="Rhea" id="RHEA:16237"/>
        <dbReference type="Rhea" id="RHEA-COMP:10747"/>
        <dbReference type="Rhea" id="RHEA-COMP:10748"/>
        <dbReference type="ChEBI" id="CHEBI:83833"/>
        <dbReference type="ChEBI" id="CHEBI:83834"/>
        <dbReference type="EC" id="5.2.1.8"/>
    </reaction>
</comment>
<keyword evidence="4 8" id="KW-0732">Signal</keyword>
<dbReference type="Proteomes" id="UP000317550">
    <property type="component" value="Chromosome"/>
</dbReference>
<comment type="similarity">
    <text evidence="2">Belongs to the PpiC/parvulin rotamase family.</text>
</comment>
<dbReference type="OrthoDB" id="14196at2"/>
<dbReference type="Pfam" id="PF13616">
    <property type="entry name" value="Rotamase_3"/>
    <property type="match status" value="1"/>
</dbReference>
<dbReference type="RefSeq" id="WP_144280064.1">
    <property type="nucleotide sequence ID" value="NZ_CP041730.1"/>
</dbReference>
<evidence type="ECO:0000313" key="11">
    <source>
        <dbReference type="Proteomes" id="UP000317550"/>
    </source>
</evidence>
<feature type="domain" description="PpiC" evidence="9">
    <location>
        <begin position="130"/>
        <end position="221"/>
    </location>
</feature>
<evidence type="ECO:0000256" key="6">
    <source>
        <dbReference type="ARBA" id="ARBA00023235"/>
    </source>
</evidence>
<dbReference type="AlphaFoldDB" id="A0A516SKJ5"/>
<dbReference type="PROSITE" id="PS01096">
    <property type="entry name" value="PPIC_PPIASE_1"/>
    <property type="match status" value="1"/>
</dbReference>
<evidence type="ECO:0000256" key="1">
    <source>
        <dbReference type="ARBA" id="ARBA00000971"/>
    </source>
</evidence>
<dbReference type="InterPro" id="IPR000297">
    <property type="entry name" value="PPIase_PpiC"/>
</dbReference>
<evidence type="ECO:0000256" key="7">
    <source>
        <dbReference type="PROSITE-ProRule" id="PRU00278"/>
    </source>
</evidence>
<keyword evidence="5 7" id="KW-0697">Rotamase</keyword>
<dbReference type="SUPFAM" id="SSF54534">
    <property type="entry name" value="FKBP-like"/>
    <property type="match status" value="1"/>
</dbReference>
<dbReference type="InterPro" id="IPR046357">
    <property type="entry name" value="PPIase_dom_sf"/>
</dbReference>
<reference evidence="11" key="1">
    <citation type="submission" date="2019-07" db="EMBL/GenBank/DDBJ databases">
        <title>Chitinimonas sp. nov., isolated from Ny-Alesund, arctica soil.</title>
        <authorList>
            <person name="Xu Q."/>
            <person name="Peng F."/>
        </authorList>
    </citation>
    <scope>NUCLEOTIDE SEQUENCE [LARGE SCALE GENOMIC DNA]</scope>
    <source>
        <strain evidence="11">R3-44</strain>
    </source>
</reference>
<organism evidence="10 11">
    <name type="scientific">Chitinimonas arctica</name>
    <dbReference type="NCBI Taxonomy" id="2594795"/>
    <lineage>
        <taxon>Bacteria</taxon>
        <taxon>Pseudomonadati</taxon>
        <taxon>Pseudomonadota</taxon>
        <taxon>Betaproteobacteria</taxon>
        <taxon>Neisseriales</taxon>
        <taxon>Chitinibacteraceae</taxon>
        <taxon>Chitinimonas</taxon>
    </lineage>
</organism>
<name>A0A516SKJ5_9NEIS</name>
<feature type="chain" id="PRO_5021999011" description="peptidylprolyl isomerase" evidence="8">
    <location>
        <begin position="22"/>
        <end position="260"/>
    </location>
</feature>
<evidence type="ECO:0000259" key="9">
    <source>
        <dbReference type="PROSITE" id="PS50198"/>
    </source>
</evidence>
<evidence type="ECO:0000313" key="10">
    <source>
        <dbReference type="EMBL" id="QDQ28681.1"/>
    </source>
</evidence>
<dbReference type="InterPro" id="IPR023058">
    <property type="entry name" value="PPIase_PpiC_CS"/>
</dbReference>
<evidence type="ECO:0000256" key="8">
    <source>
        <dbReference type="SAM" id="SignalP"/>
    </source>
</evidence>
<proteinExistence type="inferred from homology"/>
<dbReference type="GO" id="GO:0003755">
    <property type="term" value="F:peptidyl-prolyl cis-trans isomerase activity"/>
    <property type="evidence" value="ECO:0007669"/>
    <property type="project" value="UniProtKB-KW"/>
</dbReference>
<sequence length="260" mass="28350">MQTKIFAPALIAALLASSVFAADKPVAVVNGVAIPQAQMDFVLKQLAERGAKDSPELRAKIRDDMITKEVIAQEAAKQGLAKDADVQVETAMAQQNVMLKAFVQNYQKSNVIPEAALKAEFEKLKTQMPSKEYHARHILVETEKEANELIAALKKGKKFEDLAKEKSKDTGSKVNGGDLGWAAPTNFVKEFGDAMVKLAKGQVTQAPVKSQFGFHVIKLEDVRQPQGPAFDEVKAGLQQQVQGQNLDKLIADLKAKAKVE</sequence>
<evidence type="ECO:0000256" key="2">
    <source>
        <dbReference type="ARBA" id="ARBA00007656"/>
    </source>
</evidence>
<keyword evidence="6 7" id="KW-0413">Isomerase</keyword>
<dbReference type="InterPro" id="IPR050245">
    <property type="entry name" value="PrsA_foldase"/>
</dbReference>
<dbReference type="PANTHER" id="PTHR47245">
    <property type="entry name" value="PEPTIDYLPROLYL ISOMERASE"/>
    <property type="match status" value="1"/>
</dbReference>
<feature type="signal peptide" evidence="8">
    <location>
        <begin position="1"/>
        <end position="21"/>
    </location>
</feature>
<evidence type="ECO:0000256" key="5">
    <source>
        <dbReference type="ARBA" id="ARBA00023110"/>
    </source>
</evidence>
<dbReference type="PROSITE" id="PS50198">
    <property type="entry name" value="PPIC_PPIASE_2"/>
    <property type="match status" value="1"/>
</dbReference>
<dbReference type="KEGG" id="cari:FNU76_21265"/>
<dbReference type="Gene3D" id="1.10.8.1040">
    <property type="match status" value="1"/>
</dbReference>